<dbReference type="EMBL" id="UYRR01006097">
    <property type="protein sequence ID" value="VDK22334.1"/>
    <property type="molecule type" value="Genomic_DNA"/>
</dbReference>
<accession>A0A0M3J8N7</accession>
<reference evidence="1 2" key="2">
    <citation type="submission" date="2018-11" db="EMBL/GenBank/DDBJ databases">
        <authorList>
            <consortium name="Pathogen Informatics"/>
        </authorList>
    </citation>
    <scope>NUCLEOTIDE SEQUENCE [LARGE SCALE GENOMIC DNA]</scope>
</reference>
<dbReference type="AlphaFoldDB" id="A0A0M3J8N7"/>
<gene>
    <name evidence="1" type="ORF">ASIM_LOCUS3772</name>
</gene>
<protein>
    <submittedName>
        <fullName evidence="3">Ankyrin repeat protein</fullName>
    </submittedName>
</protein>
<evidence type="ECO:0000313" key="3">
    <source>
        <dbReference type="WBParaSite" id="ASIM_0000394301-mRNA-1"/>
    </source>
</evidence>
<dbReference type="Proteomes" id="UP000267096">
    <property type="component" value="Unassembled WGS sequence"/>
</dbReference>
<organism evidence="3">
    <name type="scientific">Anisakis simplex</name>
    <name type="common">Herring worm</name>
    <dbReference type="NCBI Taxonomy" id="6269"/>
    <lineage>
        <taxon>Eukaryota</taxon>
        <taxon>Metazoa</taxon>
        <taxon>Ecdysozoa</taxon>
        <taxon>Nematoda</taxon>
        <taxon>Chromadorea</taxon>
        <taxon>Rhabditida</taxon>
        <taxon>Spirurina</taxon>
        <taxon>Ascaridomorpha</taxon>
        <taxon>Ascaridoidea</taxon>
        <taxon>Anisakidae</taxon>
        <taxon>Anisakis</taxon>
        <taxon>Anisakis simplex complex</taxon>
    </lineage>
</organism>
<proteinExistence type="predicted"/>
<dbReference type="WBParaSite" id="ASIM_0000394301-mRNA-1">
    <property type="protein sequence ID" value="ASIM_0000394301-mRNA-1"/>
    <property type="gene ID" value="ASIM_0000394301"/>
</dbReference>
<keyword evidence="2" id="KW-1185">Reference proteome</keyword>
<evidence type="ECO:0000313" key="2">
    <source>
        <dbReference type="Proteomes" id="UP000267096"/>
    </source>
</evidence>
<sequence length="107" mass="12185">MRIFEAFVKNLESTSVDERILRVFNELLASDINWYSRNAQGILTSESLEHLARHGPLEILNALKERLVEHPDPNSDDVQFSNGNENPLVGIVEYWIESGIPISSTYN</sequence>
<reference evidence="3" key="1">
    <citation type="submission" date="2017-02" db="UniProtKB">
        <authorList>
            <consortium name="WormBaseParasite"/>
        </authorList>
    </citation>
    <scope>IDENTIFICATION</scope>
</reference>
<name>A0A0M3J8N7_ANISI</name>
<evidence type="ECO:0000313" key="1">
    <source>
        <dbReference type="EMBL" id="VDK22334.1"/>
    </source>
</evidence>